<evidence type="ECO:0000313" key="7">
    <source>
        <dbReference type="Proteomes" id="UP000283832"/>
    </source>
</evidence>
<evidence type="ECO:0000259" key="5">
    <source>
        <dbReference type="SMART" id="SM01217"/>
    </source>
</evidence>
<dbReference type="Gene3D" id="3.20.20.300">
    <property type="entry name" value="Glycoside hydrolase, family 3, N-terminal domain"/>
    <property type="match status" value="1"/>
</dbReference>
<evidence type="ECO:0000256" key="1">
    <source>
        <dbReference type="ARBA" id="ARBA00005336"/>
    </source>
</evidence>
<dbReference type="Pfam" id="PF01915">
    <property type="entry name" value="Glyco_hydro_3_C"/>
    <property type="match status" value="1"/>
</dbReference>
<dbReference type="SUPFAM" id="SSF51445">
    <property type="entry name" value="(Trans)glycosidases"/>
    <property type="match status" value="1"/>
</dbReference>
<dbReference type="AlphaFoldDB" id="A0A418N1W4"/>
<organism evidence="6 7">
    <name type="scientific">Micromonospora radicis</name>
    <dbReference type="NCBI Taxonomy" id="1894971"/>
    <lineage>
        <taxon>Bacteria</taxon>
        <taxon>Bacillati</taxon>
        <taxon>Actinomycetota</taxon>
        <taxon>Actinomycetes</taxon>
        <taxon>Micromonosporales</taxon>
        <taxon>Micromonosporaceae</taxon>
        <taxon>Micromonospora</taxon>
    </lineage>
</organism>
<protein>
    <submittedName>
        <fullName evidence="6">Glycosyl hydrolase</fullName>
    </submittedName>
</protein>
<dbReference type="RefSeq" id="WP_119572790.1">
    <property type="nucleotide sequence ID" value="NZ_QXEC01000001.1"/>
</dbReference>
<keyword evidence="2" id="KW-0732">Signal</keyword>
<dbReference type="InterPro" id="IPR026891">
    <property type="entry name" value="Fn3-like"/>
</dbReference>
<feature type="domain" description="Fibronectin type III-like" evidence="5">
    <location>
        <begin position="699"/>
        <end position="768"/>
    </location>
</feature>
<dbReference type="PANTHER" id="PTHR42721">
    <property type="entry name" value="SUGAR HYDROLASE-RELATED"/>
    <property type="match status" value="1"/>
</dbReference>
<comment type="similarity">
    <text evidence="1">Belongs to the glycosyl hydrolase 3 family.</text>
</comment>
<dbReference type="GO" id="GO:0046556">
    <property type="term" value="F:alpha-L-arabinofuranosidase activity"/>
    <property type="evidence" value="ECO:0007669"/>
    <property type="project" value="TreeGrafter"/>
</dbReference>
<name>A0A418N1W4_9ACTN</name>
<dbReference type="Proteomes" id="UP000283832">
    <property type="component" value="Unassembled WGS sequence"/>
</dbReference>
<proteinExistence type="inferred from homology"/>
<dbReference type="Gene3D" id="2.60.40.10">
    <property type="entry name" value="Immunoglobulins"/>
    <property type="match status" value="1"/>
</dbReference>
<dbReference type="InterPro" id="IPR036962">
    <property type="entry name" value="Glyco_hydro_3_N_sf"/>
</dbReference>
<dbReference type="Pfam" id="PF00933">
    <property type="entry name" value="Glyco_hydro_3"/>
    <property type="match status" value="1"/>
</dbReference>
<keyword evidence="3 6" id="KW-0378">Hydrolase</keyword>
<dbReference type="PANTHER" id="PTHR42721:SF3">
    <property type="entry name" value="BETA-D-XYLOSIDASE 5-RELATED"/>
    <property type="match status" value="1"/>
</dbReference>
<dbReference type="Gene3D" id="3.40.50.1700">
    <property type="entry name" value="Glycoside hydrolase family 3 C-terminal domain"/>
    <property type="match status" value="1"/>
</dbReference>
<dbReference type="Pfam" id="PF14310">
    <property type="entry name" value="Fn3-like"/>
    <property type="match status" value="1"/>
</dbReference>
<dbReference type="InterPro" id="IPR001764">
    <property type="entry name" value="Glyco_hydro_3_N"/>
</dbReference>
<reference evidence="6 7" key="1">
    <citation type="submission" date="2018-08" db="EMBL/GenBank/DDBJ databases">
        <title>Jishengella sp. nov., isolated from a root of Azadirachta indica A. Juss. var. siamensis Valenton.</title>
        <authorList>
            <person name="Kuncharoen N."/>
            <person name="Tanasupawat S."/>
            <person name="Kudo T."/>
            <person name="Ohkuma M."/>
        </authorList>
    </citation>
    <scope>NUCLEOTIDE SEQUENCE [LARGE SCALE GENOMIC DNA]</scope>
    <source>
        <strain evidence="6 7">AZ1-13</strain>
    </source>
</reference>
<dbReference type="GO" id="GO:0045493">
    <property type="term" value="P:xylan catabolic process"/>
    <property type="evidence" value="ECO:0007669"/>
    <property type="project" value="InterPro"/>
</dbReference>
<dbReference type="GO" id="GO:0009044">
    <property type="term" value="F:xylan 1,4-beta-xylosidase activity"/>
    <property type="evidence" value="ECO:0007669"/>
    <property type="project" value="InterPro"/>
</dbReference>
<keyword evidence="7" id="KW-1185">Reference proteome</keyword>
<accession>A0A418N1W4</accession>
<evidence type="ECO:0000256" key="3">
    <source>
        <dbReference type="ARBA" id="ARBA00022801"/>
    </source>
</evidence>
<evidence type="ECO:0000256" key="4">
    <source>
        <dbReference type="SAM" id="MobiDB-lite"/>
    </source>
</evidence>
<feature type="region of interest" description="Disordered" evidence="4">
    <location>
        <begin position="1"/>
        <end position="23"/>
    </location>
</feature>
<comment type="caution">
    <text evidence="6">The sequence shown here is derived from an EMBL/GenBank/DDBJ whole genome shotgun (WGS) entry which is preliminary data.</text>
</comment>
<sequence>MTSQLPVDDPPAAPDDDRWRDPALRPDERADALIPLMSLAEKVAQLVGLWVGADAAGGGVAPHQTDMMEYTPPWSTAIRHGLGQLTRPFGTAPVDPVQGARSLAASQAQIVAASRFGIPAQVHEECLTGFAAWRATVHPAPLCWGAAFDPDLVEEMAGRIGRSMRAAGVHQGLAPVLDVTRDYRWGRTEETIGEDPYLVGTVGAAYVRGLEHAGVVATLKHFAGYSATRGGRNQAPVSMGRRELADVILPPFEMALRLGGARSVMNSYAEVDGVPAAADEELLTELLRDRWGFDGVLVADYYAVRFLQRLHGVAADAADAARLALRAGIDVELPTVDAYGPPLVAAVRSGAVDEALVDRALRRVLVQKIQLGLLDEDWRALPADVDELCLDDEADREVALRLARRSVILLRNRDGLLPLRTGRRIALVGPVADDPMAMLGCYSFPLHIGVRYPEHGVGVRIPSLHAELRRRCAELTSVPGCAVTGEDTSGIAVAVEAAAAADVCVLAVGDRAGMFGRGTSGEGCDAVDLRLPGVQAELVRAVLATGTPVVLVVLAGRPYALGPEVDDATAIVQAFFPGQFGGQALAEVLTGAVEVSGRLPVSVPRDGGGLPRTYLSPILGHRSEVSSVDPTPAFPFGHGLTYTTFDWTDAEAAGGDVAGGDVAGGEAAGGTGTPVDWPVDGTVRVGVTVRNTGPRAGTEVVQLYLHDPVAQTTRPVVRLVGYARVPLPAGAAARVTFAVPADVTSFVGVHGRRVVEPGAVELRLGRSSDDFAARLALTLVGDEREVGHRRELVSRADVVPQERR</sequence>
<dbReference type="FunFam" id="3.20.20.300:FF:000011">
    <property type="entry name" value="Glycosyl hydrolase"/>
    <property type="match status" value="1"/>
</dbReference>
<dbReference type="GO" id="GO:0031222">
    <property type="term" value="P:arabinan catabolic process"/>
    <property type="evidence" value="ECO:0007669"/>
    <property type="project" value="TreeGrafter"/>
</dbReference>
<evidence type="ECO:0000313" key="6">
    <source>
        <dbReference type="EMBL" id="RIV41591.1"/>
    </source>
</evidence>
<evidence type="ECO:0000256" key="2">
    <source>
        <dbReference type="ARBA" id="ARBA00022729"/>
    </source>
</evidence>
<dbReference type="EMBL" id="QXEC01000001">
    <property type="protein sequence ID" value="RIV41591.1"/>
    <property type="molecule type" value="Genomic_DNA"/>
</dbReference>
<dbReference type="InterPro" id="IPR013783">
    <property type="entry name" value="Ig-like_fold"/>
</dbReference>
<gene>
    <name evidence="6" type="ORF">D2L64_00240</name>
</gene>
<dbReference type="OrthoDB" id="3304319at2"/>
<dbReference type="InterPro" id="IPR002772">
    <property type="entry name" value="Glyco_hydro_3_C"/>
</dbReference>
<dbReference type="SMART" id="SM01217">
    <property type="entry name" value="Fn3_like"/>
    <property type="match status" value="1"/>
</dbReference>
<dbReference type="InterPro" id="IPR017853">
    <property type="entry name" value="GH"/>
</dbReference>
<dbReference type="InterPro" id="IPR036881">
    <property type="entry name" value="Glyco_hydro_3_C_sf"/>
</dbReference>
<dbReference type="PRINTS" id="PR00133">
    <property type="entry name" value="GLHYDRLASE3"/>
</dbReference>
<dbReference type="InterPro" id="IPR044993">
    <property type="entry name" value="BXL"/>
</dbReference>
<dbReference type="SUPFAM" id="SSF52279">
    <property type="entry name" value="Beta-D-glucan exohydrolase, C-terminal domain"/>
    <property type="match status" value="1"/>
</dbReference>